<keyword evidence="1" id="KW-0472">Membrane</keyword>
<comment type="caution">
    <text evidence="3">The sequence shown here is derived from an EMBL/GenBank/DDBJ whole genome shotgun (WGS) entry which is preliminary data.</text>
</comment>
<dbReference type="Pfam" id="PF23728">
    <property type="entry name" value="Tubby_C_like"/>
    <property type="match status" value="1"/>
</dbReference>
<evidence type="ECO:0000259" key="2">
    <source>
        <dbReference type="Pfam" id="PF23728"/>
    </source>
</evidence>
<protein>
    <recommendedName>
        <fullName evidence="2">Tubby C-terminal domain-containing protein</fullName>
    </recommendedName>
</protein>
<accession>A0ABV7CX96</accession>
<sequence length="239" mass="27765">MGRLIVLFIFGFIGLSLRYIFLGEFEGSQLLLLLMLPAGSVILLFIMKWQYNKDRDFLPVQGENHLSTRLGDRVSTTTKQLYKGETSIGTYHRVYNSWWKRVIADVLDNPGQWYLNLSFSLANNDQVMFQQKGENKIRGNKYWVVYHNEQRAGTIQTDYSLKNSAKLKESLFLEVGKNTYQFKSSGMNAKTEINRDDRTVATGDRTMNSVYQLIMHSDDEPTPELLFMAFILFNYEFSQ</sequence>
<evidence type="ECO:0000256" key="1">
    <source>
        <dbReference type="SAM" id="Phobius"/>
    </source>
</evidence>
<evidence type="ECO:0000313" key="4">
    <source>
        <dbReference type="Proteomes" id="UP001595279"/>
    </source>
</evidence>
<proteinExistence type="predicted"/>
<dbReference type="InterPro" id="IPR056944">
    <property type="entry name" value="Tubby_C-like"/>
</dbReference>
<feature type="domain" description="Tubby C-terminal" evidence="2">
    <location>
        <begin position="75"/>
        <end position="233"/>
    </location>
</feature>
<dbReference type="RefSeq" id="WP_390272505.1">
    <property type="nucleotide sequence ID" value="NZ_JBHRSA010000043.1"/>
</dbReference>
<gene>
    <name evidence="3" type="ORF">ACFOGI_11350</name>
</gene>
<dbReference type="Proteomes" id="UP001595279">
    <property type="component" value="Unassembled WGS sequence"/>
</dbReference>
<feature type="transmembrane region" description="Helical" evidence="1">
    <location>
        <begin position="28"/>
        <end position="47"/>
    </location>
</feature>
<dbReference type="EMBL" id="JBHRSA010000043">
    <property type="protein sequence ID" value="MFC3040844.1"/>
    <property type="molecule type" value="Genomic_DNA"/>
</dbReference>
<keyword evidence="4" id="KW-1185">Reference proteome</keyword>
<reference evidence="4" key="1">
    <citation type="journal article" date="2019" name="Int. J. Syst. Evol. Microbiol.">
        <title>The Global Catalogue of Microorganisms (GCM) 10K type strain sequencing project: providing services to taxonomists for standard genome sequencing and annotation.</title>
        <authorList>
            <consortium name="The Broad Institute Genomics Platform"/>
            <consortium name="The Broad Institute Genome Sequencing Center for Infectious Disease"/>
            <person name="Wu L."/>
            <person name="Ma J."/>
        </authorList>
    </citation>
    <scope>NUCLEOTIDE SEQUENCE [LARGE SCALE GENOMIC DNA]</scope>
    <source>
        <strain evidence="4">KCTC 13128</strain>
    </source>
</reference>
<keyword evidence="1" id="KW-1133">Transmembrane helix</keyword>
<evidence type="ECO:0000313" key="3">
    <source>
        <dbReference type="EMBL" id="MFC3040844.1"/>
    </source>
</evidence>
<keyword evidence="1" id="KW-0812">Transmembrane</keyword>
<name>A0ABV7CX96_9BACI</name>
<organism evidence="3 4">
    <name type="scientific">Virgibacillus xinjiangensis</name>
    <dbReference type="NCBI Taxonomy" id="393090"/>
    <lineage>
        <taxon>Bacteria</taxon>
        <taxon>Bacillati</taxon>
        <taxon>Bacillota</taxon>
        <taxon>Bacilli</taxon>
        <taxon>Bacillales</taxon>
        <taxon>Bacillaceae</taxon>
        <taxon>Virgibacillus</taxon>
    </lineage>
</organism>